<comment type="caution">
    <text evidence="2">The sequence shown here is derived from an EMBL/GenBank/DDBJ whole genome shotgun (WGS) entry which is preliminary data.</text>
</comment>
<feature type="region of interest" description="Disordered" evidence="1">
    <location>
        <begin position="104"/>
        <end position="140"/>
    </location>
</feature>
<organism evidence="2 3">
    <name type="scientific">Streptomyces africanus</name>
    <dbReference type="NCBI Taxonomy" id="231024"/>
    <lineage>
        <taxon>Bacteria</taxon>
        <taxon>Bacillati</taxon>
        <taxon>Actinomycetota</taxon>
        <taxon>Actinomycetes</taxon>
        <taxon>Kitasatosporales</taxon>
        <taxon>Streptomycetaceae</taxon>
        <taxon>Streptomyces</taxon>
    </lineage>
</organism>
<evidence type="ECO:0000313" key="3">
    <source>
        <dbReference type="Proteomes" id="UP001232755"/>
    </source>
</evidence>
<name>A0ABU0QX58_9ACTN</name>
<dbReference type="Proteomes" id="UP001232755">
    <property type="component" value="Unassembled WGS sequence"/>
</dbReference>
<evidence type="ECO:0000313" key="2">
    <source>
        <dbReference type="EMBL" id="MDQ0751984.1"/>
    </source>
</evidence>
<sequence>MIRQSAIASPGGSAAARVSVRLRSLLTKTPSASVHIAPGRTTSAYAFVSVSANTSCVTTNSAASRPSMTVRRLATEATGLVQMIQQALISPSAIFRNISTVPCPTPSARSVPGGSSHTSSTNARSSATSTDRCPGSPGPM</sequence>
<reference evidence="2 3" key="1">
    <citation type="submission" date="2023-07" db="EMBL/GenBank/DDBJ databases">
        <title>Comparative genomics of wheat-associated soil bacteria to identify genetic determinants of phenazine resistance.</title>
        <authorList>
            <person name="Mouncey N."/>
        </authorList>
    </citation>
    <scope>NUCLEOTIDE SEQUENCE [LARGE SCALE GENOMIC DNA]</scope>
    <source>
        <strain evidence="2 3">B3I12</strain>
    </source>
</reference>
<evidence type="ECO:0000256" key="1">
    <source>
        <dbReference type="SAM" id="MobiDB-lite"/>
    </source>
</evidence>
<accession>A0ABU0QX58</accession>
<keyword evidence="3" id="KW-1185">Reference proteome</keyword>
<feature type="compositionally biased region" description="Low complexity" evidence="1">
    <location>
        <begin position="115"/>
        <end position="130"/>
    </location>
</feature>
<protein>
    <submittedName>
        <fullName evidence="2">Uncharacterized protein</fullName>
    </submittedName>
</protein>
<proteinExistence type="predicted"/>
<dbReference type="EMBL" id="JAUSYP010000001">
    <property type="protein sequence ID" value="MDQ0751984.1"/>
    <property type="molecule type" value="Genomic_DNA"/>
</dbReference>
<gene>
    <name evidence="2" type="ORF">QF034_006215</name>
</gene>